<feature type="transmembrane region" description="Helical" evidence="7">
    <location>
        <begin position="163"/>
        <end position="183"/>
    </location>
</feature>
<feature type="transmembrane region" description="Helical" evidence="7">
    <location>
        <begin position="243"/>
        <end position="264"/>
    </location>
</feature>
<evidence type="ECO:0000256" key="5">
    <source>
        <dbReference type="ARBA" id="ARBA00022989"/>
    </source>
</evidence>
<dbReference type="InterPro" id="IPR011701">
    <property type="entry name" value="MFS"/>
</dbReference>
<comment type="similarity">
    <text evidence="2">Belongs to the major facilitator superfamily.</text>
</comment>
<feature type="transmembrane region" description="Helical" evidence="7">
    <location>
        <begin position="45"/>
        <end position="69"/>
    </location>
</feature>
<dbReference type="Pfam" id="PF07690">
    <property type="entry name" value="MFS_1"/>
    <property type="match status" value="1"/>
</dbReference>
<dbReference type="RefSeq" id="WP_345127655.1">
    <property type="nucleotide sequence ID" value="NZ_BAABAT010000007.1"/>
</dbReference>
<evidence type="ECO:0000256" key="4">
    <source>
        <dbReference type="ARBA" id="ARBA00022692"/>
    </source>
</evidence>
<name>A0ABP8D7I6_9ACTN</name>
<keyword evidence="10" id="KW-1185">Reference proteome</keyword>
<keyword evidence="5 7" id="KW-1133">Transmembrane helix</keyword>
<proteinExistence type="inferred from homology"/>
<dbReference type="EMBL" id="BAABAT010000007">
    <property type="protein sequence ID" value="GAA4249304.1"/>
    <property type="molecule type" value="Genomic_DNA"/>
</dbReference>
<feature type="transmembrane region" description="Helical" evidence="7">
    <location>
        <begin position="76"/>
        <end position="94"/>
    </location>
</feature>
<dbReference type="InterPro" id="IPR036259">
    <property type="entry name" value="MFS_trans_sf"/>
</dbReference>
<evidence type="ECO:0000256" key="1">
    <source>
        <dbReference type="ARBA" id="ARBA00004651"/>
    </source>
</evidence>
<feature type="transmembrane region" description="Helical" evidence="7">
    <location>
        <begin position="302"/>
        <end position="325"/>
    </location>
</feature>
<dbReference type="InterPro" id="IPR020846">
    <property type="entry name" value="MFS_dom"/>
</dbReference>
<accession>A0ABP8D7I6</accession>
<feature type="transmembrane region" description="Helical" evidence="7">
    <location>
        <begin position="100"/>
        <end position="124"/>
    </location>
</feature>
<evidence type="ECO:0000256" key="2">
    <source>
        <dbReference type="ARBA" id="ARBA00008335"/>
    </source>
</evidence>
<dbReference type="Proteomes" id="UP001500620">
    <property type="component" value="Unassembled WGS sequence"/>
</dbReference>
<evidence type="ECO:0000256" key="6">
    <source>
        <dbReference type="ARBA" id="ARBA00023136"/>
    </source>
</evidence>
<evidence type="ECO:0000313" key="10">
    <source>
        <dbReference type="Proteomes" id="UP001500620"/>
    </source>
</evidence>
<evidence type="ECO:0000256" key="7">
    <source>
        <dbReference type="SAM" id="Phobius"/>
    </source>
</evidence>
<feature type="domain" description="Major facilitator superfamily (MFS) profile" evidence="8">
    <location>
        <begin position="11"/>
        <end position="389"/>
    </location>
</feature>
<feature type="transmembrane region" description="Helical" evidence="7">
    <location>
        <begin position="204"/>
        <end position="223"/>
    </location>
</feature>
<evidence type="ECO:0000313" key="9">
    <source>
        <dbReference type="EMBL" id="GAA4249304.1"/>
    </source>
</evidence>
<dbReference type="SUPFAM" id="SSF103473">
    <property type="entry name" value="MFS general substrate transporter"/>
    <property type="match status" value="1"/>
</dbReference>
<feature type="transmembrane region" description="Helical" evidence="7">
    <location>
        <begin position="362"/>
        <end position="382"/>
    </location>
</feature>
<evidence type="ECO:0000256" key="3">
    <source>
        <dbReference type="ARBA" id="ARBA00022448"/>
    </source>
</evidence>
<dbReference type="PANTHER" id="PTHR23514:SF3">
    <property type="entry name" value="BYPASS OF STOP CODON PROTEIN 6"/>
    <property type="match status" value="1"/>
</dbReference>
<dbReference type="InterPro" id="IPR051788">
    <property type="entry name" value="MFS_Transporter"/>
</dbReference>
<feature type="transmembrane region" description="Helical" evidence="7">
    <location>
        <begin position="332"/>
        <end position="356"/>
    </location>
</feature>
<dbReference type="Gene3D" id="1.20.1250.20">
    <property type="entry name" value="MFS general substrate transporter like domains"/>
    <property type="match status" value="1"/>
</dbReference>
<feature type="transmembrane region" description="Helical" evidence="7">
    <location>
        <begin position="276"/>
        <end position="296"/>
    </location>
</feature>
<keyword evidence="6 7" id="KW-0472">Membrane</keyword>
<dbReference type="PROSITE" id="PS50850">
    <property type="entry name" value="MFS"/>
    <property type="match status" value="1"/>
</dbReference>
<organism evidence="9 10">
    <name type="scientific">Dactylosporangium darangshiense</name>
    <dbReference type="NCBI Taxonomy" id="579108"/>
    <lineage>
        <taxon>Bacteria</taxon>
        <taxon>Bacillati</taxon>
        <taxon>Actinomycetota</taxon>
        <taxon>Actinomycetes</taxon>
        <taxon>Micromonosporales</taxon>
        <taxon>Micromonosporaceae</taxon>
        <taxon>Dactylosporangium</taxon>
    </lineage>
</organism>
<reference evidence="10" key="1">
    <citation type="journal article" date="2019" name="Int. J. Syst. Evol. Microbiol.">
        <title>The Global Catalogue of Microorganisms (GCM) 10K type strain sequencing project: providing services to taxonomists for standard genome sequencing and annotation.</title>
        <authorList>
            <consortium name="The Broad Institute Genomics Platform"/>
            <consortium name="The Broad Institute Genome Sequencing Center for Infectious Disease"/>
            <person name="Wu L."/>
            <person name="Ma J."/>
        </authorList>
    </citation>
    <scope>NUCLEOTIDE SEQUENCE [LARGE SCALE GENOMIC DNA]</scope>
    <source>
        <strain evidence="10">JCM 17441</strain>
    </source>
</reference>
<feature type="transmembrane region" description="Helical" evidence="7">
    <location>
        <begin position="12"/>
        <end position="33"/>
    </location>
</feature>
<gene>
    <name evidence="9" type="ORF">GCM10022255_032880</name>
</gene>
<comment type="caution">
    <text evidence="9">The sequence shown here is derived from an EMBL/GenBank/DDBJ whole genome shotgun (WGS) entry which is preliminary data.</text>
</comment>
<protein>
    <submittedName>
        <fullName evidence="9">Sugar MFS transporter</fullName>
    </submittedName>
</protein>
<feature type="transmembrane region" description="Helical" evidence="7">
    <location>
        <begin position="136"/>
        <end position="157"/>
    </location>
</feature>
<keyword evidence="3" id="KW-0813">Transport</keyword>
<keyword evidence="4 7" id="KW-0812">Transmembrane</keyword>
<comment type="subcellular location">
    <subcellularLocation>
        <location evidence="1">Cell membrane</location>
        <topology evidence="1">Multi-pass membrane protein</topology>
    </subcellularLocation>
</comment>
<dbReference type="PANTHER" id="PTHR23514">
    <property type="entry name" value="BYPASS OF STOP CODON PROTEIN 6"/>
    <property type="match status" value="1"/>
</dbReference>
<evidence type="ECO:0000259" key="8">
    <source>
        <dbReference type="PROSITE" id="PS50850"/>
    </source>
</evidence>
<sequence>MNLTRGPGPAPVLLSYAAFVLVGLGAGVGGILIPAQIADYGVDEATIGITFFTSSAGFMVAGATAGALLHRVSIRVALAIGGVAYIAAAFAMAARPPFAVLVAVQLLAGYGTGILESILNVYLTQLPRPATLLNRLHAFFGVGALLGPLLAAGLLQYLPWTAVWLVLGAVAVPLTAGFLIVYPRTTPPAAHPDTPRPSGVLGEALRRPVIVLASVFLSVYVGLEIGVGNWGFTFLVQEHGEPSLVAGYTISGYWLGLTLGRFLISPAATRAGMSPAAMATACLAGVTAGAALIWAAPIAAVATAGFVLLGFFLAPLFPTAMAVVPDLVEPRLVATAIGVMNGVSVIGGAGLPWLAGWLAQHVGIWTLMPFALTLSVLQLIVWRLMVARGGRPAALEVTGPRA</sequence>